<dbReference type="GO" id="GO:0000139">
    <property type="term" value="C:Golgi membrane"/>
    <property type="evidence" value="ECO:0007669"/>
    <property type="project" value="UniProtKB-SubCell"/>
</dbReference>
<organism evidence="8 9">
    <name type="scientific">Planoprotostelium fungivorum</name>
    <dbReference type="NCBI Taxonomy" id="1890364"/>
    <lineage>
        <taxon>Eukaryota</taxon>
        <taxon>Amoebozoa</taxon>
        <taxon>Evosea</taxon>
        <taxon>Variosea</taxon>
        <taxon>Cavosteliida</taxon>
        <taxon>Cavosteliaceae</taxon>
        <taxon>Planoprotostelium</taxon>
    </lineage>
</organism>
<evidence type="ECO:0000313" key="8">
    <source>
        <dbReference type="EMBL" id="PRP74618.1"/>
    </source>
</evidence>
<keyword evidence="9" id="KW-1185">Reference proteome</keyword>
<dbReference type="Pfam" id="PF09451">
    <property type="entry name" value="ATG27"/>
    <property type="match status" value="1"/>
</dbReference>
<accession>A0A2P6MSE1</accession>
<dbReference type="InParanoid" id="A0A2P6MSE1"/>
<keyword evidence="5 6" id="KW-0472">Membrane</keyword>
<dbReference type="EMBL" id="MDYQ01000448">
    <property type="protein sequence ID" value="PRP74618.1"/>
    <property type="molecule type" value="Genomic_DNA"/>
</dbReference>
<evidence type="ECO:0000256" key="4">
    <source>
        <dbReference type="ARBA" id="ARBA00022989"/>
    </source>
</evidence>
<evidence type="ECO:0000256" key="1">
    <source>
        <dbReference type="ARBA" id="ARBA00004167"/>
    </source>
</evidence>
<reference evidence="8 9" key="1">
    <citation type="journal article" date="2018" name="Genome Biol. Evol.">
        <title>Multiple Roots of Fruiting Body Formation in Amoebozoa.</title>
        <authorList>
            <person name="Hillmann F."/>
            <person name="Forbes G."/>
            <person name="Novohradska S."/>
            <person name="Ferling I."/>
            <person name="Riege K."/>
            <person name="Groth M."/>
            <person name="Westermann M."/>
            <person name="Marz M."/>
            <person name="Spaller T."/>
            <person name="Winckler T."/>
            <person name="Schaap P."/>
            <person name="Glockner G."/>
        </authorList>
    </citation>
    <scope>NUCLEOTIDE SEQUENCE [LARGE SCALE GENOMIC DNA]</scope>
    <source>
        <strain evidence="8 9">Jena</strain>
    </source>
</reference>
<evidence type="ECO:0008006" key="10">
    <source>
        <dbReference type="Google" id="ProtNLM"/>
    </source>
</evidence>
<evidence type="ECO:0000256" key="2">
    <source>
        <dbReference type="ARBA" id="ARBA00022692"/>
    </source>
</evidence>
<evidence type="ECO:0000256" key="6">
    <source>
        <dbReference type="SAM" id="Phobius"/>
    </source>
</evidence>
<evidence type="ECO:0000256" key="7">
    <source>
        <dbReference type="SAM" id="SignalP"/>
    </source>
</evidence>
<sequence length="248" mass="26801">MKGIVFLFLTISALSSFAQQTPPCVNAVSPLLTGTWTDVAANNTYNLNNFKSTTGLSIPSSTLKKAGDPFVTVWNSNADASMAIISDICRQSLDQVGGAGKSQGDVQGFRIHAKAEQRFLQVDIDFICDFDTPLPGVGVSATEPTAASPGYHFVWKSIGACPVGEKRPPPPEDESHLGLGWILCIVFLSVLVAYFLIGIIVNKFVLKKESKEIIPNVHMWQSAGGLIKDGSKFTYRKVTRQDATYTAV</sequence>
<keyword evidence="3 7" id="KW-0732">Signal</keyword>
<keyword evidence="4 6" id="KW-1133">Transmembrane helix</keyword>
<name>A0A2P6MSE1_9EUKA</name>
<gene>
    <name evidence="8" type="ORF">PROFUN_03540</name>
</gene>
<dbReference type="InterPro" id="IPR018939">
    <property type="entry name" value="Autophagy-rel_prot_27"/>
</dbReference>
<feature type="transmembrane region" description="Helical" evidence="6">
    <location>
        <begin position="178"/>
        <end position="201"/>
    </location>
</feature>
<dbReference type="PANTHER" id="PTHR15071">
    <property type="entry name" value="MANNOSE-6-PHOSPHATE RECEPTOR FAMILY MEMBER"/>
    <property type="match status" value="1"/>
</dbReference>
<dbReference type="Proteomes" id="UP000241769">
    <property type="component" value="Unassembled WGS sequence"/>
</dbReference>
<dbReference type="OrthoDB" id="29460at2759"/>
<comment type="subcellular location">
    <subcellularLocation>
        <location evidence="1">Membrane</location>
        <topology evidence="1">Single-pass membrane protein</topology>
    </subcellularLocation>
</comment>
<feature type="signal peptide" evidence="7">
    <location>
        <begin position="1"/>
        <end position="20"/>
    </location>
</feature>
<evidence type="ECO:0000256" key="5">
    <source>
        <dbReference type="ARBA" id="ARBA00023136"/>
    </source>
</evidence>
<evidence type="ECO:0000256" key="3">
    <source>
        <dbReference type="ARBA" id="ARBA00022729"/>
    </source>
</evidence>
<keyword evidence="2 6" id="KW-0812">Transmembrane</keyword>
<feature type="chain" id="PRO_5015148118" description="Autophagy-related protein 27" evidence="7">
    <location>
        <begin position="21"/>
        <end position="248"/>
    </location>
</feature>
<protein>
    <recommendedName>
        <fullName evidence="10">Autophagy-related protein 27</fullName>
    </recommendedName>
</protein>
<dbReference type="PANTHER" id="PTHR15071:SF0">
    <property type="entry name" value="MANNOSE 6-PHOSPHATE RECEPTOR-LIKE PROTEIN 1"/>
    <property type="match status" value="1"/>
</dbReference>
<proteinExistence type="predicted"/>
<comment type="caution">
    <text evidence="8">The sequence shown here is derived from an EMBL/GenBank/DDBJ whole genome shotgun (WGS) entry which is preliminary data.</text>
</comment>
<dbReference type="AlphaFoldDB" id="A0A2P6MSE1"/>
<evidence type="ECO:0000313" key="9">
    <source>
        <dbReference type="Proteomes" id="UP000241769"/>
    </source>
</evidence>